<keyword evidence="1" id="KW-0472">Membrane</keyword>
<evidence type="ECO:0000256" key="1">
    <source>
        <dbReference type="SAM" id="Phobius"/>
    </source>
</evidence>
<sequence>MITQEAQDQEPVQMAAASFKMFTAISRLYLLRQRDVAKGVLFIVGLVGCPVIQPISLKITPSFMDAPQH</sequence>
<dbReference type="Proteomes" id="UP000003635">
    <property type="component" value="Unassembled WGS sequence"/>
</dbReference>
<gene>
    <name evidence="2" type="ORF">OG2516_17468</name>
</gene>
<keyword evidence="1" id="KW-1133">Transmembrane helix</keyword>
<keyword evidence="3" id="KW-1185">Reference proteome</keyword>
<organism evidence="2 3">
    <name type="scientific">Oceanicola granulosus (strain ATCC BAA-861 / DSM 15982 / KCTC 12143 / HTCC2516)</name>
    <dbReference type="NCBI Taxonomy" id="314256"/>
    <lineage>
        <taxon>Bacteria</taxon>
        <taxon>Pseudomonadati</taxon>
        <taxon>Pseudomonadota</taxon>
        <taxon>Alphaproteobacteria</taxon>
        <taxon>Rhodobacterales</taxon>
        <taxon>Roseobacteraceae</taxon>
        <taxon>Oceanicola</taxon>
    </lineage>
</organism>
<evidence type="ECO:0000313" key="3">
    <source>
        <dbReference type="Proteomes" id="UP000003635"/>
    </source>
</evidence>
<evidence type="ECO:0000313" key="2">
    <source>
        <dbReference type="EMBL" id="EAR49949.1"/>
    </source>
</evidence>
<comment type="caution">
    <text evidence="2">The sequence shown here is derived from an EMBL/GenBank/DDBJ whole genome shotgun (WGS) entry which is preliminary data.</text>
</comment>
<accession>Q2CB90</accession>
<dbReference type="AlphaFoldDB" id="Q2CB90"/>
<proteinExistence type="predicted"/>
<dbReference type="EMBL" id="AAOT01000041">
    <property type="protein sequence ID" value="EAR49949.1"/>
    <property type="molecule type" value="Genomic_DNA"/>
</dbReference>
<reference evidence="2 3" key="1">
    <citation type="journal article" date="2010" name="J. Bacteriol.">
        <title>Genome sequences of Oceanicola granulosus HTCC2516(T) and Oceanicola batsensis HTCC2597(TDelta).</title>
        <authorList>
            <person name="Thrash J.C."/>
            <person name="Cho J.C."/>
            <person name="Vergin K.L."/>
            <person name="Giovannoni S.J."/>
        </authorList>
    </citation>
    <scope>NUCLEOTIDE SEQUENCE [LARGE SCALE GENOMIC DNA]</scope>
    <source>
        <strain evidence="3">ATCC BAA-861 / DSM 15982 / KCTC 12143 / HTCC2516</strain>
    </source>
</reference>
<feature type="transmembrane region" description="Helical" evidence="1">
    <location>
        <begin position="36"/>
        <end position="55"/>
    </location>
</feature>
<dbReference type="HOGENOM" id="CLU_2771801_0_0_5"/>
<protein>
    <submittedName>
        <fullName evidence="2">Uncharacterized protein</fullName>
    </submittedName>
</protein>
<name>Q2CB90_OCEGH</name>
<keyword evidence="1" id="KW-0812">Transmembrane</keyword>